<dbReference type="EMBL" id="CYUD01000010">
    <property type="protein sequence ID" value="CUK10517.1"/>
    <property type="molecule type" value="Genomic_DNA"/>
</dbReference>
<keyword evidence="11" id="KW-0902">Two-component regulatory system</keyword>
<evidence type="ECO:0000256" key="14">
    <source>
        <dbReference type="PROSITE-ProRule" id="PRU00169"/>
    </source>
</evidence>
<accession>A0A0P1IFT5</accession>
<dbReference type="InterPro" id="IPR036097">
    <property type="entry name" value="HisK_dim/P_sf"/>
</dbReference>
<dbReference type="GO" id="GO:0016020">
    <property type="term" value="C:membrane"/>
    <property type="evidence" value="ECO:0007669"/>
    <property type="project" value="UniProtKB-SubCell"/>
</dbReference>
<dbReference type="Pfam" id="PF00211">
    <property type="entry name" value="Guanylate_cyc"/>
    <property type="match status" value="1"/>
</dbReference>
<organism evidence="18 19">
    <name type="scientific">Ruegeria denitrificans</name>
    <dbReference type="NCBI Taxonomy" id="1715692"/>
    <lineage>
        <taxon>Bacteria</taxon>
        <taxon>Pseudomonadati</taxon>
        <taxon>Pseudomonadota</taxon>
        <taxon>Alphaproteobacteria</taxon>
        <taxon>Rhodobacterales</taxon>
        <taxon>Roseobacteraceae</taxon>
        <taxon>Ruegeria</taxon>
    </lineage>
</organism>
<dbReference type="InterPro" id="IPR001054">
    <property type="entry name" value="A/G_cyclase"/>
</dbReference>
<keyword evidence="6" id="KW-0812">Transmembrane</keyword>
<comment type="similarity">
    <text evidence="15">Belongs to the adenylyl cyclase class-4/guanylyl cyclase family.</text>
</comment>
<dbReference type="RefSeq" id="WP_112297190.1">
    <property type="nucleotide sequence ID" value="NZ_CYUD01000010.1"/>
</dbReference>
<evidence type="ECO:0000256" key="6">
    <source>
        <dbReference type="ARBA" id="ARBA00022692"/>
    </source>
</evidence>
<dbReference type="STRING" id="1715692.RUE5091_03323"/>
<proteinExistence type="inferred from homology"/>
<evidence type="ECO:0000259" key="16">
    <source>
        <dbReference type="PROSITE" id="PS50110"/>
    </source>
</evidence>
<reference evidence="19" key="1">
    <citation type="submission" date="2015-09" db="EMBL/GenBank/DDBJ databases">
        <authorList>
            <person name="Rodrigo-Torres L."/>
            <person name="Arahal D.R."/>
        </authorList>
    </citation>
    <scope>NUCLEOTIDE SEQUENCE [LARGE SCALE GENOMIC DNA]</scope>
    <source>
        <strain evidence="19">CECT 5091</strain>
    </source>
</reference>
<dbReference type="InterPro" id="IPR001789">
    <property type="entry name" value="Sig_transdc_resp-reg_receiver"/>
</dbReference>
<dbReference type="InterPro" id="IPR050401">
    <property type="entry name" value="Cyclic_nucleotide_synthase"/>
</dbReference>
<keyword evidence="8" id="KW-0418">Kinase</keyword>
<evidence type="ECO:0000256" key="11">
    <source>
        <dbReference type="ARBA" id="ARBA00023012"/>
    </source>
</evidence>
<keyword evidence="13 15" id="KW-0456">Lyase</keyword>
<dbReference type="OrthoDB" id="315417at2"/>
<evidence type="ECO:0000256" key="2">
    <source>
        <dbReference type="ARBA" id="ARBA00004370"/>
    </source>
</evidence>
<feature type="domain" description="Guanylate cyclase" evidence="17">
    <location>
        <begin position="358"/>
        <end position="485"/>
    </location>
</feature>
<dbReference type="EC" id="2.7.13.3" evidence="3"/>
<keyword evidence="7" id="KW-0547">Nucleotide-binding</keyword>
<dbReference type="Pfam" id="PF00512">
    <property type="entry name" value="HisKA"/>
    <property type="match status" value="1"/>
</dbReference>
<dbReference type="PROSITE" id="PS50125">
    <property type="entry name" value="GUANYLATE_CYCLASE_2"/>
    <property type="match status" value="1"/>
</dbReference>
<dbReference type="InterPro" id="IPR003661">
    <property type="entry name" value="HisK_dim/P_dom"/>
</dbReference>
<dbReference type="PROSITE" id="PS00452">
    <property type="entry name" value="GUANYLATE_CYCLASE_1"/>
    <property type="match status" value="1"/>
</dbReference>
<evidence type="ECO:0000313" key="18">
    <source>
        <dbReference type="EMBL" id="CUK10517.1"/>
    </source>
</evidence>
<dbReference type="SUPFAM" id="SSF47384">
    <property type="entry name" value="Homodimeric domain of signal transducing histidine kinase"/>
    <property type="match status" value="1"/>
</dbReference>
<dbReference type="InterPro" id="IPR029787">
    <property type="entry name" value="Nucleotide_cyclase"/>
</dbReference>
<dbReference type="SMART" id="SM00448">
    <property type="entry name" value="REC"/>
    <property type="match status" value="1"/>
</dbReference>
<dbReference type="InterPro" id="IPR018297">
    <property type="entry name" value="A/G_cyclase_CS"/>
</dbReference>
<keyword evidence="19" id="KW-1185">Reference proteome</keyword>
<feature type="domain" description="Response regulatory" evidence="16">
    <location>
        <begin position="188"/>
        <end position="304"/>
    </location>
</feature>
<dbReference type="CDD" id="cd07302">
    <property type="entry name" value="CHD"/>
    <property type="match status" value="1"/>
</dbReference>
<keyword evidence="5" id="KW-0808">Transferase</keyword>
<evidence type="ECO:0000256" key="8">
    <source>
        <dbReference type="ARBA" id="ARBA00022777"/>
    </source>
</evidence>
<gene>
    <name evidence="18" type="primary">cya_3</name>
    <name evidence="18" type="ORF">RUE5091_03323</name>
</gene>
<dbReference type="Pfam" id="PF00072">
    <property type="entry name" value="Response_reg"/>
    <property type="match status" value="1"/>
</dbReference>
<comment type="catalytic activity">
    <reaction evidence="1">
        <text>ATP + protein L-histidine = ADP + protein N-phospho-L-histidine.</text>
        <dbReference type="EC" id="2.7.13.3"/>
    </reaction>
</comment>
<keyword evidence="4 14" id="KW-0597">Phosphoprotein</keyword>
<dbReference type="SMART" id="SM00044">
    <property type="entry name" value="CYCc"/>
    <property type="match status" value="1"/>
</dbReference>
<dbReference type="Proteomes" id="UP000051260">
    <property type="component" value="Unassembled WGS sequence"/>
</dbReference>
<comment type="subcellular location">
    <subcellularLocation>
        <location evidence="2">Membrane</location>
    </subcellularLocation>
</comment>
<dbReference type="GO" id="GO:0000155">
    <property type="term" value="F:phosphorelay sensor kinase activity"/>
    <property type="evidence" value="ECO:0007669"/>
    <property type="project" value="InterPro"/>
</dbReference>
<evidence type="ECO:0000256" key="3">
    <source>
        <dbReference type="ARBA" id="ARBA00012438"/>
    </source>
</evidence>
<sequence>MSDLPDPGAQQAQVVWLANLRQNLISPVSAIVGLCELLEGEAGRLNLNEAATDLKRISQAATELSVYVDQLLHPDMAVKLTGDGDEGAKRLRHDLRTPMNAIRGYGEMLLEDLEDMNARHLEADLLGLLEHTNALLKQIDILASLPDNSSANSFTSHEGSQSAEMFANLVQSLRSIDPIAKTAVLTGTILVVDDVEANRALLARRLEREGHAVRTADGGYSALQKMSQQAFDLVLLDLMMPDINGYDVLRRLKESEDLRDIPVIMISALDEIEGVARCIEVGAEDYLPKPFNPILLQARIRAALEKNQWRARERHYLSQMEIEKQNYKDLLHSILPQKIVARLNEGETTIADRHDDVTVLFSDIVGFTEMSANLPPAQVVHYLNRVFSGFDKTASELEVEKIKTIGDAYMVAAGVPDYRDDHAKVIVEMAHQMVSQVEALNHEFDYPLHIRIGIHSGPVVAGIIGSHRFLYDVWGDTVNFASRLESSGAPGRIQVSEETARRVTHCFDLSDPMDVRIKGKGQAKTFFITGRKS</sequence>
<dbReference type="Gene3D" id="3.30.70.1230">
    <property type="entry name" value="Nucleotide cyclase"/>
    <property type="match status" value="1"/>
</dbReference>
<name>A0A0P1IFT5_9RHOB</name>
<evidence type="ECO:0000256" key="15">
    <source>
        <dbReference type="RuleBase" id="RU000405"/>
    </source>
</evidence>
<dbReference type="PROSITE" id="PS50110">
    <property type="entry name" value="RESPONSE_REGULATORY"/>
    <property type="match status" value="1"/>
</dbReference>
<evidence type="ECO:0000313" key="19">
    <source>
        <dbReference type="Proteomes" id="UP000051260"/>
    </source>
</evidence>
<evidence type="ECO:0000256" key="10">
    <source>
        <dbReference type="ARBA" id="ARBA00022989"/>
    </source>
</evidence>
<protein>
    <recommendedName>
        <fullName evidence="3">histidine kinase</fullName>
        <ecNumber evidence="3">2.7.13.3</ecNumber>
    </recommendedName>
</protein>
<dbReference type="CDD" id="cd00082">
    <property type="entry name" value="HisKA"/>
    <property type="match status" value="1"/>
</dbReference>
<dbReference type="SUPFAM" id="SSF55073">
    <property type="entry name" value="Nucleotide cyclase"/>
    <property type="match status" value="1"/>
</dbReference>
<evidence type="ECO:0000256" key="1">
    <source>
        <dbReference type="ARBA" id="ARBA00000085"/>
    </source>
</evidence>
<dbReference type="SMART" id="SM00388">
    <property type="entry name" value="HisKA"/>
    <property type="match status" value="2"/>
</dbReference>
<dbReference type="GO" id="GO:0005524">
    <property type="term" value="F:ATP binding"/>
    <property type="evidence" value="ECO:0007669"/>
    <property type="project" value="UniProtKB-KW"/>
</dbReference>
<keyword evidence="12" id="KW-0472">Membrane</keyword>
<dbReference type="Gene3D" id="3.40.50.2300">
    <property type="match status" value="1"/>
</dbReference>
<evidence type="ECO:0000259" key="17">
    <source>
        <dbReference type="PROSITE" id="PS50125"/>
    </source>
</evidence>
<dbReference type="FunFam" id="3.40.50.2300:FF:000121">
    <property type="entry name" value="Sensor histidine kinase RcsC"/>
    <property type="match status" value="1"/>
</dbReference>
<dbReference type="GO" id="GO:0004016">
    <property type="term" value="F:adenylate cyclase activity"/>
    <property type="evidence" value="ECO:0007669"/>
    <property type="project" value="UniProtKB-ARBA"/>
</dbReference>
<evidence type="ECO:0000256" key="5">
    <source>
        <dbReference type="ARBA" id="ARBA00022679"/>
    </source>
</evidence>
<evidence type="ECO:0000256" key="13">
    <source>
        <dbReference type="ARBA" id="ARBA00023239"/>
    </source>
</evidence>
<keyword evidence="9" id="KW-0067">ATP-binding</keyword>
<evidence type="ECO:0000256" key="12">
    <source>
        <dbReference type="ARBA" id="ARBA00023136"/>
    </source>
</evidence>
<dbReference type="PANTHER" id="PTHR11920">
    <property type="entry name" value="GUANYLYL CYCLASE"/>
    <property type="match status" value="1"/>
</dbReference>
<evidence type="ECO:0000256" key="7">
    <source>
        <dbReference type="ARBA" id="ARBA00022741"/>
    </source>
</evidence>
<keyword evidence="10" id="KW-1133">Transmembrane helix</keyword>
<evidence type="ECO:0000256" key="9">
    <source>
        <dbReference type="ARBA" id="ARBA00022840"/>
    </source>
</evidence>
<dbReference type="InterPro" id="IPR011006">
    <property type="entry name" value="CheY-like_superfamily"/>
</dbReference>
<dbReference type="AlphaFoldDB" id="A0A0P1IFT5"/>
<dbReference type="GO" id="GO:0009190">
    <property type="term" value="P:cyclic nucleotide biosynthetic process"/>
    <property type="evidence" value="ECO:0007669"/>
    <property type="project" value="InterPro"/>
</dbReference>
<dbReference type="SUPFAM" id="SSF52172">
    <property type="entry name" value="CheY-like"/>
    <property type="match status" value="1"/>
</dbReference>
<feature type="modified residue" description="4-aspartylphosphate" evidence="14">
    <location>
        <position position="237"/>
    </location>
</feature>
<evidence type="ECO:0000256" key="4">
    <source>
        <dbReference type="ARBA" id="ARBA00022553"/>
    </source>
</evidence>
<dbReference type="Gene3D" id="1.10.287.130">
    <property type="match status" value="1"/>
</dbReference>
<dbReference type="PANTHER" id="PTHR11920:SF335">
    <property type="entry name" value="GUANYLATE CYCLASE"/>
    <property type="match status" value="1"/>
</dbReference>